<evidence type="ECO:0000259" key="2">
    <source>
        <dbReference type="PROSITE" id="PS50056"/>
    </source>
</evidence>
<feature type="domain" description="Tyrosine specific protein phosphatases" evidence="2">
    <location>
        <begin position="132"/>
        <end position="190"/>
    </location>
</feature>
<dbReference type="PANTHER" id="PTHR31126:SF1">
    <property type="entry name" value="TYROSINE SPECIFIC PROTEIN PHOSPHATASES DOMAIN-CONTAINING PROTEIN"/>
    <property type="match status" value="1"/>
</dbReference>
<proteinExistence type="inferred from homology"/>
<name>A0A1M5PJ94_9BACI</name>
<dbReference type="GO" id="GO:0004721">
    <property type="term" value="F:phosphoprotein phosphatase activity"/>
    <property type="evidence" value="ECO:0007669"/>
    <property type="project" value="InterPro"/>
</dbReference>
<comment type="similarity">
    <text evidence="1">Belongs to the protein-tyrosine phosphatase family.</text>
</comment>
<dbReference type="Proteomes" id="UP000184079">
    <property type="component" value="Unassembled WGS sequence"/>
</dbReference>
<dbReference type="EMBL" id="FQXD01000003">
    <property type="protein sequence ID" value="SHH01896.1"/>
    <property type="molecule type" value="Genomic_DNA"/>
</dbReference>
<dbReference type="RefSeq" id="WP_073005913.1">
    <property type="nucleotide sequence ID" value="NZ_FQXD01000003.1"/>
</dbReference>
<dbReference type="AlphaFoldDB" id="A0A1M5PJ94"/>
<sequence length="255" mass="29141">MEKKNTVRTIDLEGSFNFRDLGGYETRSGKRVKNGILYRSGNLQHITKNDIEKINQTGLKTIFDLRGSDEVKNYPTPSISGVTIKHMPLIEIDREMVRQPKDLQRFGEHPQEPGMILEKLYREVTKNTNVYNTFFSALLTDPESPLLFHCMAGKDRTGVMAALTLYALDVPEELIFTDYLYTNNFLDILRANLQPESIQVNQAFMQAMLEARREYLQAFFDEVESQFGSVNQYINEGIGLSKSDVKTLQAALLVK</sequence>
<dbReference type="InterPro" id="IPR000387">
    <property type="entry name" value="Tyr_Pase_dom"/>
</dbReference>
<keyword evidence="4" id="KW-1185">Reference proteome</keyword>
<dbReference type="SUPFAM" id="SSF52799">
    <property type="entry name" value="(Phosphotyrosine protein) phosphatases II"/>
    <property type="match status" value="1"/>
</dbReference>
<evidence type="ECO:0000313" key="3">
    <source>
        <dbReference type="EMBL" id="SHH01896.1"/>
    </source>
</evidence>
<dbReference type="InterPro" id="IPR026893">
    <property type="entry name" value="Tyr/Ser_Pase_IphP-type"/>
</dbReference>
<reference evidence="4" key="1">
    <citation type="submission" date="2016-11" db="EMBL/GenBank/DDBJ databases">
        <authorList>
            <person name="Varghese N."/>
            <person name="Submissions S."/>
        </authorList>
    </citation>
    <scope>NUCLEOTIDE SEQUENCE [LARGE SCALE GENOMIC DNA]</scope>
    <source>
        <strain evidence="4">CGMCC 1.6496</strain>
    </source>
</reference>
<dbReference type="OrthoDB" id="1188001at2"/>
<dbReference type="PROSITE" id="PS00383">
    <property type="entry name" value="TYR_PHOSPHATASE_1"/>
    <property type="match status" value="1"/>
</dbReference>
<dbReference type="Gene3D" id="3.90.190.10">
    <property type="entry name" value="Protein tyrosine phosphatase superfamily"/>
    <property type="match status" value="1"/>
</dbReference>
<evidence type="ECO:0000256" key="1">
    <source>
        <dbReference type="ARBA" id="ARBA00009580"/>
    </source>
</evidence>
<accession>A0A1M5PJ94</accession>
<dbReference type="Pfam" id="PF13350">
    <property type="entry name" value="Y_phosphatase3"/>
    <property type="match status" value="1"/>
</dbReference>
<gene>
    <name evidence="3" type="ORF">SAMN05421807_10394</name>
</gene>
<dbReference type="PROSITE" id="PS50056">
    <property type="entry name" value="TYR_PHOSPHATASE_2"/>
    <property type="match status" value="1"/>
</dbReference>
<dbReference type="InterPro" id="IPR016130">
    <property type="entry name" value="Tyr_Pase_AS"/>
</dbReference>
<protein>
    <submittedName>
        <fullName evidence="3">Protein-tyrosine phosphatase</fullName>
    </submittedName>
</protein>
<dbReference type="InterPro" id="IPR029021">
    <property type="entry name" value="Prot-tyrosine_phosphatase-like"/>
</dbReference>
<evidence type="ECO:0000313" key="4">
    <source>
        <dbReference type="Proteomes" id="UP000184079"/>
    </source>
</evidence>
<organism evidence="3 4">
    <name type="scientific">Virgibacillus chiguensis</name>
    <dbReference type="NCBI Taxonomy" id="411959"/>
    <lineage>
        <taxon>Bacteria</taxon>
        <taxon>Bacillati</taxon>
        <taxon>Bacillota</taxon>
        <taxon>Bacilli</taxon>
        <taxon>Bacillales</taxon>
        <taxon>Bacillaceae</taxon>
        <taxon>Virgibacillus</taxon>
    </lineage>
</organism>
<dbReference type="PANTHER" id="PTHR31126">
    <property type="entry name" value="TYROSINE-PROTEIN PHOSPHATASE"/>
    <property type="match status" value="1"/>
</dbReference>